<protein>
    <submittedName>
        <fullName evidence="6">LysR family transcriptional regulator</fullName>
    </submittedName>
</protein>
<dbReference type="OrthoDB" id="9803735at2"/>
<dbReference type="PANTHER" id="PTHR30126">
    <property type="entry name" value="HTH-TYPE TRANSCRIPTIONAL REGULATOR"/>
    <property type="match status" value="1"/>
</dbReference>
<reference evidence="7" key="1">
    <citation type="submission" date="2018-12" db="EMBL/GenBank/DDBJ databases">
        <title>Complete genome sequence of Roseovarius sp. MME-070.</title>
        <authorList>
            <person name="Nam Y.-D."/>
            <person name="Kang J."/>
            <person name="Chung W.-H."/>
            <person name="Park Y.S."/>
        </authorList>
    </citation>
    <scope>NUCLEOTIDE SEQUENCE [LARGE SCALE GENOMIC DNA]</scope>
    <source>
        <strain evidence="7">MME-070</strain>
    </source>
</reference>
<dbReference type="RefSeq" id="WP_157708326.1">
    <property type="nucleotide sequence ID" value="NZ_CP034348.1"/>
</dbReference>
<keyword evidence="3" id="KW-0238">DNA-binding</keyword>
<dbReference type="Gene3D" id="3.40.190.290">
    <property type="match status" value="1"/>
</dbReference>
<keyword evidence="7" id="KW-1185">Reference proteome</keyword>
<dbReference type="PANTHER" id="PTHR30126:SF94">
    <property type="entry name" value="LYSR FAMILY TRANSCRIPTIONAL REGULATOR"/>
    <property type="match status" value="1"/>
</dbReference>
<dbReference type="SUPFAM" id="SSF46785">
    <property type="entry name" value="Winged helix' DNA-binding domain"/>
    <property type="match status" value="1"/>
</dbReference>
<dbReference type="InterPro" id="IPR036390">
    <property type="entry name" value="WH_DNA-bd_sf"/>
</dbReference>
<dbReference type="GO" id="GO:0000976">
    <property type="term" value="F:transcription cis-regulatory region binding"/>
    <property type="evidence" value="ECO:0007669"/>
    <property type="project" value="TreeGrafter"/>
</dbReference>
<dbReference type="InterPro" id="IPR000847">
    <property type="entry name" value="LysR_HTH_N"/>
</dbReference>
<evidence type="ECO:0000256" key="3">
    <source>
        <dbReference type="ARBA" id="ARBA00023125"/>
    </source>
</evidence>
<evidence type="ECO:0000256" key="4">
    <source>
        <dbReference type="ARBA" id="ARBA00023163"/>
    </source>
</evidence>
<dbReference type="InterPro" id="IPR005119">
    <property type="entry name" value="LysR_subst-bd"/>
</dbReference>
<gene>
    <name evidence="6" type="ORF">EI983_15775</name>
</gene>
<dbReference type="Proteomes" id="UP000428330">
    <property type="component" value="Chromosome"/>
</dbReference>
<accession>A0A6I6ISG7</accession>
<evidence type="ECO:0000256" key="1">
    <source>
        <dbReference type="ARBA" id="ARBA00009437"/>
    </source>
</evidence>
<dbReference type="KEGG" id="rom:EI983_15775"/>
<organism evidence="6 7">
    <name type="scientific">Roseovarius faecimaris</name>
    <dbReference type="NCBI Taxonomy" id="2494550"/>
    <lineage>
        <taxon>Bacteria</taxon>
        <taxon>Pseudomonadati</taxon>
        <taxon>Pseudomonadota</taxon>
        <taxon>Alphaproteobacteria</taxon>
        <taxon>Rhodobacterales</taxon>
        <taxon>Roseobacteraceae</taxon>
        <taxon>Roseovarius</taxon>
    </lineage>
</organism>
<dbReference type="Pfam" id="PF03466">
    <property type="entry name" value="LysR_substrate"/>
    <property type="match status" value="1"/>
</dbReference>
<keyword evidence="2" id="KW-0805">Transcription regulation</keyword>
<dbReference type="EMBL" id="CP034348">
    <property type="protein sequence ID" value="QGX99645.1"/>
    <property type="molecule type" value="Genomic_DNA"/>
</dbReference>
<dbReference type="GO" id="GO:0003700">
    <property type="term" value="F:DNA-binding transcription factor activity"/>
    <property type="evidence" value="ECO:0007669"/>
    <property type="project" value="InterPro"/>
</dbReference>
<evidence type="ECO:0000313" key="7">
    <source>
        <dbReference type="Proteomes" id="UP000428330"/>
    </source>
</evidence>
<dbReference type="PRINTS" id="PR00039">
    <property type="entry name" value="HTHLYSR"/>
</dbReference>
<evidence type="ECO:0000259" key="5">
    <source>
        <dbReference type="PROSITE" id="PS50931"/>
    </source>
</evidence>
<proteinExistence type="inferred from homology"/>
<dbReference type="Pfam" id="PF00126">
    <property type="entry name" value="HTH_1"/>
    <property type="match status" value="1"/>
</dbReference>
<sequence length="286" mass="31755">MRHSQLRAFHHVALHGGFSRAAEALHQTQPALSDQVRKLEQAHDTLLFHRDRREVRLTEAGEGLFRLTRQYFEQEGAIADYLSQSRASVHGTLRIIADSALHVTDALRRFQAAHPRVSVLLQTGNTAEVLAQLRNYDAEVGVVGNLDPAPDLIPRELSRSPIIAIAAKGLLPRGVTSLTLAELRDWPLVFRESGSHTRLALEEEAARRRLPLRPTITVDGREAMREVVASGTGLGFVSEAEFGQDRRLVKVPITDLNAEMTETLVHLGMRADVPVIRAFLRSVEEG</sequence>
<dbReference type="AlphaFoldDB" id="A0A6I6ISG7"/>
<feature type="domain" description="HTH lysR-type" evidence="5">
    <location>
        <begin position="1"/>
        <end position="58"/>
    </location>
</feature>
<name>A0A6I6ISG7_9RHOB</name>
<evidence type="ECO:0000256" key="2">
    <source>
        <dbReference type="ARBA" id="ARBA00023015"/>
    </source>
</evidence>
<keyword evidence="4" id="KW-0804">Transcription</keyword>
<dbReference type="InterPro" id="IPR036388">
    <property type="entry name" value="WH-like_DNA-bd_sf"/>
</dbReference>
<dbReference type="FunFam" id="1.10.10.10:FF:000001">
    <property type="entry name" value="LysR family transcriptional regulator"/>
    <property type="match status" value="1"/>
</dbReference>
<dbReference type="SUPFAM" id="SSF53850">
    <property type="entry name" value="Periplasmic binding protein-like II"/>
    <property type="match status" value="1"/>
</dbReference>
<evidence type="ECO:0000313" key="6">
    <source>
        <dbReference type="EMBL" id="QGX99645.1"/>
    </source>
</evidence>
<dbReference type="PROSITE" id="PS50931">
    <property type="entry name" value="HTH_LYSR"/>
    <property type="match status" value="1"/>
</dbReference>
<dbReference type="Gene3D" id="1.10.10.10">
    <property type="entry name" value="Winged helix-like DNA-binding domain superfamily/Winged helix DNA-binding domain"/>
    <property type="match status" value="1"/>
</dbReference>
<comment type="similarity">
    <text evidence="1">Belongs to the LysR transcriptional regulatory family.</text>
</comment>